<dbReference type="InterPro" id="IPR000086">
    <property type="entry name" value="NUDIX_hydrolase_dom"/>
</dbReference>
<keyword evidence="9" id="KW-1185">Reference proteome</keyword>
<evidence type="ECO:0000256" key="2">
    <source>
        <dbReference type="ARBA" id="ARBA00005582"/>
    </source>
</evidence>
<dbReference type="CDD" id="cd18886">
    <property type="entry name" value="NUDIX_MutT_Nudt1"/>
    <property type="match status" value="1"/>
</dbReference>
<gene>
    <name evidence="8" type="ORF">P4S50_14010</name>
</gene>
<evidence type="ECO:0000259" key="7">
    <source>
        <dbReference type="PROSITE" id="PS51462"/>
    </source>
</evidence>
<organism evidence="8 9">
    <name type="scientific">Tepidibacter hydrothermalis</name>
    <dbReference type="NCBI Taxonomy" id="3036126"/>
    <lineage>
        <taxon>Bacteria</taxon>
        <taxon>Bacillati</taxon>
        <taxon>Bacillota</taxon>
        <taxon>Clostridia</taxon>
        <taxon>Peptostreptococcales</taxon>
        <taxon>Peptostreptococcaceae</taxon>
        <taxon>Tepidibacter</taxon>
    </lineage>
</organism>
<dbReference type="InterPro" id="IPR003562">
    <property type="entry name" value="Mutator_MutX_prot"/>
</dbReference>
<dbReference type="PANTHER" id="PTHR43758">
    <property type="entry name" value="7,8-DIHYDRO-8-OXOGUANINE TRIPHOSPHATASE"/>
    <property type="match status" value="1"/>
</dbReference>
<dbReference type="PANTHER" id="PTHR43758:SF2">
    <property type="entry name" value="OXIDIZED PURINE NUCLEOSIDE TRIPHOSPHATE HYDROLASE"/>
    <property type="match status" value="1"/>
</dbReference>
<feature type="domain" description="Nudix hydrolase" evidence="7">
    <location>
        <begin position="1"/>
        <end position="130"/>
    </location>
</feature>
<dbReference type="InterPro" id="IPR020476">
    <property type="entry name" value="Nudix_hydrolase"/>
</dbReference>
<accession>A0ABY8EJN9</accession>
<evidence type="ECO:0000256" key="6">
    <source>
        <dbReference type="RuleBase" id="RU003476"/>
    </source>
</evidence>
<dbReference type="PRINTS" id="PR00502">
    <property type="entry name" value="NUDIXFAMILY"/>
</dbReference>
<evidence type="ECO:0000256" key="4">
    <source>
        <dbReference type="ARBA" id="ARBA00022801"/>
    </source>
</evidence>
<keyword evidence="3" id="KW-0479">Metal-binding</keyword>
<dbReference type="Proteomes" id="UP001222800">
    <property type="component" value="Chromosome"/>
</dbReference>
<dbReference type="SUPFAM" id="SSF55811">
    <property type="entry name" value="Nudix"/>
    <property type="match status" value="1"/>
</dbReference>
<dbReference type="InterPro" id="IPR020084">
    <property type="entry name" value="NUDIX_hydrolase_CS"/>
</dbReference>
<reference evidence="8 9" key="1">
    <citation type="submission" date="2023-03" db="EMBL/GenBank/DDBJ databases">
        <title>Complete genome sequence of Tepidibacter sp. SWIR-1, isolated from a deep-sea hydrothermal vent.</title>
        <authorList>
            <person name="Li X."/>
        </authorList>
    </citation>
    <scope>NUCLEOTIDE SEQUENCE [LARGE SCALE GENOMIC DNA]</scope>
    <source>
        <strain evidence="8 9">SWIR-1</strain>
    </source>
</reference>
<dbReference type="PRINTS" id="PR01402">
    <property type="entry name" value="MUTATORMUTX"/>
</dbReference>
<dbReference type="PROSITE" id="PS51462">
    <property type="entry name" value="NUDIX"/>
    <property type="match status" value="1"/>
</dbReference>
<keyword evidence="5" id="KW-0460">Magnesium</keyword>
<dbReference type="InterPro" id="IPR015797">
    <property type="entry name" value="NUDIX_hydrolase-like_dom_sf"/>
</dbReference>
<evidence type="ECO:0000256" key="3">
    <source>
        <dbReference type="ARBA" id="ARBA00022723"/>
    </source>
</evidence>
<evidence type="ECO:0000256" key="5">
    <source>
        <dbReference type="ARBA" id="ARBA00022842"/>
    </source>
</evidence>
<sequence length="153" mass="18223">MMKNSTMCYIKKDNKTLMLHRTKKENDIHEGKWIGLGGKMEQGETPEECIIREVKEESGLNILKPKLKGILTFPKFKDDEDWYVFLFTASDFDGKIIDCNEGDLKWVEDDKIQELNLWDGDRLFLKWMEEYEFFSGKIIYKNKELIDYSIINY</sequence>
<dbReference type="PROSITE" id="PS00893">
    <property type="entry name" value="NUDIX_BOX"/>
    <property type="match status" value="1"/>
</dbReference>
<keyword evidence="4 6" id="KW-0378">Hydrolase</keyword>
<dbReference type="Gene3D" id="3.90.79.10">
    <property type="entry name" value="Nucleoside Triphosphate Pyrophosphohydrolase"/>
    <property type="match status" value="1"/>
</dbReference>
<comment type="cofactor">
    <cofactor evidence="1">
        <name>Mg(2+)</name>
        <dbReference type="ChEBI" id="CHEBI:18420"/>
    </cofactor>
</comment>
<comment type="similarity">
    <text evidence="2 6">Belongs to the Nudix hydrolase family.</text>
</comment>
<evidence type="ECO:0000313" key="8">
    <source>
        <dbReference type="EMBL" id="WFD12385.1"/>
    </source>
</evidence>
<protein>
    <submittedName>
        <fullName evidence="8">8-oxo-dGTP diphosphatase</fullName>
    </submittedName>
</protein>
<dbReference type="Pfam" id="PF00293">
    <property type="entry name" value="NUDIX"/>
    <property type="match status" value="1"/>
</dbReference>
<evidence type="ECO:0000313" key="9">
    <source>
        <dbReference type="Proteomes" id="UP001222800"/>
    </source>
</evidence>
<evidence type="ECO:0000256" key="1">
    <source>
        <dbReference type="ARBA" id="ARBA00001946"/>
    </source>
</evidence>
<name>A0ABY8EJN9_9FIRM</name>
<proteinExistence type="inferred from homology"/>
<dbReference type="EMBL" id="CP120733">
    <property type="protein sequence ID" value="WFD12385.1"/>
    <property type="molecule type" value="Genomic_DNA"/>
</dbReference>